<dbReference type="PANTHER" id="PTHR44757">
    <property type="entry name" value="DIGUANYLATE CYCLASE DGCP"/>
    <property type="match status" value="1"/>
</dbReference>
<gene>
    <name evidence="4" type="ORF">Adu01nite_54850</name>
</gene>
<feature type="transmembrane region" description="Helical" evidence="1">
    <location>
        <begin position="264"/>
        <end position="283"/>
    </location>
</feature>
<dbReference type="InterPro" id="IPR000160">
    <property type="entry name" value="GGDEF_dom"/>
</dbReference>
<evidence type="ECO:0000256" key="1">
    <source>
        <dbReference type="SAM" id="Phobius"/>
    </source>
</evidence>
<feature type="transmembrane region" description="Helical" evidence="1">
    <location>
        <begin position="127"/>
        <end position="148"/>
    </location>
</feature>
<dbReference type="SUPFAM" id="SSF55073">
    <property type="entry name" value="Nucleotide cyclase"/>
    <property type="match status" value="1"/>
</dbReference>
<dbReference type="SUPFAM" id="SSF55785">
    <property type="entry name" value="PYP-like sensor domain (PAS domain)"/>
    <property type="match status" value="1"/>
</dbReference>
<feature type="transmembrane region" description="Helical" evidence="1">
    <location>
        <begin position="31"/>
        <end position="52"/>
    </location>
</feature>
<feature type="domain" description="PAC" evidence="2">
    <location>
        <begin position="397"/>
        <end position="448"/>
    </location>
</feature>
<dbReference type="EMBL" id="BOML01000043">
    <property type="protein sequence ID" value="GIE04135.1"/>
    <property type="molecule type" value="Genomic_DNA"/>
</dbReference>
<keyword evidence="1" id="KW-0812">Transmembrane</keyword>
<dbReference type="Proteomes" id="UP000637628">
    <property type="component" value="Unassembled WGS sequence"/>
</dbReference>
<dbReference type="SMART" id="SM00091">
    <property type="entry name" value="PAS"/>
    <property type="match status" value="1"/>
</dbReference>
<evidence type="ECO:0008006" key="6">
    <source>
        <dbReference type="Google" id="ProtNLM"/>
    </source>
</evidence>
<dbReference type="InterPro" id="IPR029787">
    <property type="entry name" value="Nucleotide_cyclase"/>
</dbReference>
<feature type="domain" description="GGDEF" evidence="3">
    <location>
        <begin position="475"/>
        <end position="604"/>
    </location>
</feature>
<feature type="transmembrane region" description="Helical" evidence="1">
    <location>
        <begin position="7"/>
        <end position="25"/>
    </location>
</feature>
<feature type="transmembrane region" description="Helical" evidence="1">
    <location>
        <begin position="289"/>
        <end position="306"/>
    </location>
</feature>
<dbReference type="Gene3D" id="3.30.70.270">
    <property type="match status" value="1"/>
</dbReference>
<dbReference type="InterPro" id="IPR000700">
    <property type="entry name" value="PAS-assoc_C"/>
</dbReference>
<sequence>MLTRLDPVLCALVVASLLLIPWFLFGPGIDISLWAVQATVDVITVVMAWRLFRQPGIDKYTRRFWGAVVFAMASSAVADIYQTALVAGGRPAGQTSVVQTAFVVGGMVVAVVTMLRHPFGGTGRLRLRLWLDAATVLTAVGAFLWYFMLAGELTGGRTTTDRLAASATTAVMMLVTFAVIKLLFSTNAPFQQLPGVIGALGVTGTAVAAPLAALFMDHSDPRIMYLAQLVPCVFIPIALRLQEVNNRRQVEQTAATRRKKFSRLPYAAVAGTQVLMILALPGIGADMRIWGVAAGVLISTVLVLARQQAAFHDNERLLAEISRRDEWSNALAQHASDTTIVTDGSQRVRYASPSAVRLFGLQAGEETSVDLGGRIHPDDMGVAQLLLDEMTGGAGTAAAELRVLHVDGTYHWTHLIGTDLLANPNIRGLVWNGRDVTEARRLQDELRHQATHDVLTGLANRFLLQQKVLTADPGLPISVLVIDLDGFKQVNDVHGHHAGDQVLIAVADRLRELVGDSGTVARLGGDEFAVVLAKAEQERATGLAAMISRVVAEPIAVTGAVVSVGASVGIATGTPAEADRMLREADDAMYRSKQSRRGLVGHHR</sequence>
<dbReference type="NCBIfam" id="TIGR00229">
    <property type="entry name" value="sensory_box"/>
    <property type="match status" value="1"/>
</dbReference>
<feature type="transmembrane region" description="Helical" evidence="1">
    <location>
        <begin position="163"/>
        <end position="184"/>
    </location>
</feature>
<dbReference type="CDD" id="cd00130">
    <property type="entry name" value="PAS"/>
    <property type="match status" value="1"/>
</dbReference>
<evidence type="ECO:0000259" key="2">
    <source>
        <dbReference type="PROSITE" id="PS50113"/>
    </source>
</evidence>
<dbReference type="Gene3D" id="3.30.450.20">
    <property type="entry name" value="PAS domain"/>
    <property type="match status" value="1"/>
</dbReference>
<dbReference type="SMART" id="SM00267">
    <property type="entry name" value="GGDEF"/>
    <property type="match status" value="1"/>
</dbReference>
<accession>A0ABQ3Z2W0</accession>
<dbReference type="Pfam" id="PF00990">
    <property type="entry name" value="GGDEF"/>
    <property type="match status" value="1"/>
</dbReference>
<evidence type="ECO:0000259" key="3">
    <source>
        <dbReference type="PROSITE" id="PS50887"/>
    </source>
</evidence>
<dbReference type="PANTHER" id="PTHR44757:SF2">
    <property type="entry name" value="BIOFILM ARCHITECTURE MAINTENANCE PROTEIN MBAA"/>
    <property type="match status" value="1"/>
</dbReference>
<comment type="caution">
    <text evidence="4">The sequence shown here is derived from an EMBL/GenBank/DDBJ whole genome shotgun (WGS) entry which is preliminary data.</text>
</comment>
<dbReference type="InterPro" id="IPR052155">
    <property type="entry name" value="Biofilm_reg_signaling"/>
</dbReference>
<dbReference type="CDD" id="cd01949">
    <property type="entry name" value="GGDEF"/>
    <property type="match status" value="1"/>
</dbReference>
<dbReference type="NCBIfam" id="TIGR00254">
    <property type="entry name" value="GGDEF"/>
    <property type="match status" value="1"/>
</dbReference>
<proteinExistence type="predicted"/>
<reference evidence="4 5" key="1">
    <citation type="submission" date="2021-01" db="EMBL/GenBank/DDBJ databases">
        <title>Whole genome shotgun sequence of Actinoplanes durhamensis NBRC 14914.</title>
        <authorList>
            <person name="Komaki H."/>
            <person name="Tamura T."/>
        </authorList>
    </citation>
    <scope>NUCLEOTIDE SEQUENCE [LARGE SCALE GENOMIC DNA]</scope>
    <source>
        <strain evidence="4 5">NBRC 14914</strain>
    </source>
</reference>
<dbReference type="Pfam" id="PF00989">
    <property type="entry name" value="PAS"/>
    <property type="match status" value="1"/>
</dbReference>
<evidence type="ECO:0000313" key="4">
    <source>
        <dbReference type="EMBL" id="GIE04135.1"/>
    </source>
</evidence>
<keyword evidence="1" id="KW-1133">Transmembrane helix</keyword>
<evidence type="ECO:0000313" key="5">
    <source>
        <dbReference type="Proteomes" id="UP000637628"/>
    </source>
</evidence>
<dbReference type="InterPro" id="IPR043128">
    <property type="entry name" value="Rev_trsase/Diguanyl_cyclase"/>
</dbReference>
<dbReference type="InterPro" id="IPR000014">
    <property type="entry name" value="PAS"/>
</dbReference>
<dbReference type="InterPro" id="IPR013767">
    <property type="entry name" value="PAS_fold"/>
</dbReference>
<dbReference type="PROSITE" id="PS50113">
    <property type="entry name" value="PAC"/>
    <property type="match status" value="1"/>
</dbReference>
<organism evidence="4 5">
    <name type="scientific">Paractinoplanes durhamensis</name>
    <dbReference type="NCBI Taxonomy" id="113563"/>
    <lineage>
        <taxon>Bacteria</taxon>
        <taxon>Bacillati</taxon>
        <taxon>Actinomycetota</taxon>
        <taxon>Actinomycetes</taxon>
        <taxon>Micromonosporales</taxon>
        <taxon>Micromonosporaceae</taxon>
        <taxon>Paractinoplanes</taxon>
    </lineage>
</organism>
<dbReference type="PROSITE" id="PS50887">
    <property type="entry name" value="GGDEF"/>
    <property type="match status" value="1"/>
</dbReference>
<feature type="transmembrane region" description="Helical" evidence="1">
    <location>
        <begin position="222"/>
        <end position="239"/>
    </location>
</feature>
<keyword evidence="1" id="KW-0472">Membrane</keyword>
<feature type="transmembrane region" description="Helical" evidence="1">
    <location>
        <begin position="196"/>
        <end position="216"/>
    </location>
</feature>
<feature type="transmembrane region" description="Helical" evidence="1">
    <location>
        <begin position="64"/>
        <end position="84"/>
    </location>
</feature>
<name>A0ABQ3Z2W0_9ACTN</name>
<feature type="transmembrane region" description="Helical" evidence="1">
    <location>
        <begin position="96"/>
        <end position="115"/>
    </location>
</feature>
<protein>
    <recommendedName>
        <fullName evidence="6">Diguanylate cyclase</fullName>
    </recommendedName>
</protein>
<dbReference type="InterPro" id="IPR035965">
    <property type="entry name" value="PAS-like_dom_sf"/>
</dbReference>
<keyword evidence="5" id="KW-1185">Reference proteome</keyword>